<gene>
    <name evidence="7" type="ORF">CL6EHI_024350</name>
</gene>
<dbReference type="Pfam" id="PF02893">
    <property type="entry name" value="GRAM"/>
    <property type="match status" value="1"/>
</dbReference>
<feature type="domain" description="VASt" evidence="6">
    <location>
        <begin position="394"/>
        <end position="559"/>
    </location>
</feature>
<evidence type="ECO:0000259" key="6">
    <source>
        <dbReference type="PROSITE" id="PS51778"/>
    </source>
</evidence>
<dbReference type="EMBL" id="BDEQ01000001">
    <property type="protein sequence ID" value="GAT94668.1"/>
    <property type="molecule type" value="Genomic_DNA"/>
</dbReference>
<evidence type="ECO:0000256" key="5">
    <source>
        <dbReference type="SAM" id="Phobius"/>
    </source>
</evidence>
<reference evidence="7 8" key="1">
    <citation type="submission" date="2016-05" db="EMBL/GenBank/DDBJ databases">
        <title>First whole genome sequencing of Entamoeba histolytica HM1:IMSS-clone-6.</title>
        <authorList>
            <person name="Mukherjee Avik.K."/>
            <person name="Izumyama S."/>
            <person name="Nakada-Tsukui K."/>
            <person name="Nozaki T."/>
        </authorList>
    </citation>
    <scope>NUCLEOTIDE SEQUENCE [LARGE SCALE GENOMIC DNA]</scope>
    <source>
        <strain evidence="7 8">HM1:IMSS clone 6</strain>
    </source>
</reference>
<dbReference type="PANTHER" id="PTHR47666">
    <property type="entry name" value="PROTEIN VASCULAR ASSOCIATED DEATH 1, CHLOROPLASTIC"/>
    <property type="match status" value="1"/>
</dbReference>
<keyword evidence="3 5" id="KW-1133">Transmembrane helix</keyword>
<dbReference type="VEuPathDB" id="AmoebaDB:KM1_025760"/>
<dbReference type="VEuPathDB" id="AmoebaDB:EHI8A_008090"/>
<dbReference type="PANTHER" id="PTHR47666:SF1">
    <property type="entry name" value="PROTEIN VASCULAR ASSOCIATED DEATH 1, CHLOROPLASTIC"/>
    <property type="match status" value="1"/>
</dbReference>
<dbReference type="InterPro" id="IPR004182">
    <property type="entry name" value="GRAM"/>
</dbReference>
<keyword evidence="2 5" id="KW-0812">Transmembrane</keyword>
<dbReference type="GO" id="GO:0016020">
    <property type="term" value="C:membrane"/>
    <property type="evidence" value="ECO:0007669"/>
    <property type="project" value="UniProtKB-SubCell"/>
</dbReference>
<evidence type="ECO:0000313" key="7">
    <source>
        <dbReference type="EMBL" id="GAT94668.1"/>
    </source>
</evidence>
<comment type="caution">
    <text evidence="7">The sequence shown here is derived from an EMBL/GenBank/DDBJ whole genome shotgun (WGS) entry which is preliminary data.</text>
</comment>
<dbReference type="VEuPathDB" id="AmoebaDB:EHI_024350"/>
<accession>A0A5K1U4G2</accession>
<dbReference type="VEuPathDB" id="AmoebaDB:EHI7A_011080"/>
<dbReference type="Proteomes" id="UP000078387">
    <property type="component" value="Unassembled WGS sequence"/>
</dbReference>
<evidence type="ECO:0000313" key="8">
    <source>
        <dbReference type="Proteomes" id="UP000078387"/>
    </source>
</evidence>
<proteinExistence type="predicted"/>
<evidence type="ECO:0000256" key="3">
    <source>
        <dbReference type="ARBA" id="ARBA00022989"/>
    </source>
</evidence>
<comment type="subcellular location">
    <subcellularLocation>
        <location evidence="1">Membrane</location>
        <topology evidence="1">Single-pass membrane protein</topology>
    </subcellularLocation>
</comment>
<organism evidence="7 8">
    <name type="scientific">Entamoeba histolytica</name>
    <dbReference type="NCBI Taxonomy" id="5759"/>
    <lineage>
        <taxon>Eukaryota</taxon>
        <taxon>Amoebozoa</taxon>
        <taxon>Evosea</taxon>
        <taxon>Archamoebae</taxon>
        <taxon>Mastigamoebida</taxon>
        <taxon>Entamoebidae</taxon>
        <taxon>Entamoeba</taxon>
    </lineage>
</organism>
<dbReference type="InterPro" id="IPR011993">
    <property type="entry name" value="PH-like_dom_sf"/>
</dbReference>
<dbReference type="Pfam" id="PF16016">
    <property type="entry name" value="VASt"/>
    <property type="match status" value="2"/>
</dbReference>
<evidence type="ECO:0000256" key="1">
    <source>
        <dbReference type="ARBA" id="ARBA00004167"/>
    </source>
</evidence>
<protein>
    <recommendedName>
        <fullName evidence="6">VASt domain-containing protein</fullName>
    </recommendedName>
</protein>
<name>A0A5K1U4G2_ENTHI</name>
<keyword evidence="4 5" id="KW-0472">Membrane</keyword>
<dbReference type="InterPro" id="IPR031968">
    <property type="entry name" value="VASt"/>
</dbReference>
<dbReference type="VEuPathDB" id="AmoebaDB:EHI5A_022990"/>
<dbReference type="OMA" id="HRYICFW"/>
<evidence type="ECO:0000256" key="4">
    <source>
        <dbReference type="ARBA" id="ARBA00023136"/>
    </source>
</evidence>
<feature type="domain" description="VASt" evidence="6">
    <location>
        <begin position="202"/>
        <end position="368"/>
    </location>
</feature>
<feature type="transmembrane region" description="Helical" evidence="5">
    <location>
        <begin position="582"/>
        <end position="602"/>
    </location>
</feature>
<dbReference type="PROSITE" id="PS51778">
    <property type="entry name" value="VAST"/>
    <property type="match status" value="2"/>
</dbReference>
<dbReference type="Gene3D" id="2.30.29.30">
    <property type="entry name" value="Pleckstrin-homology domain (PH domain)/Phosphotyrosine-binding domain (PTB)"/>
    <property type="match status" value="1"/>
</dbReference>
<evidence type="ECO:0000256" key="2">
    <source>
        <dbReference type="ARBA" id="ARBA00022692"/>
    </source>
</evidence>
<dbReference type="AlphaFoldDB" id="A0A5K1U4G2"/>
<sequence length="604" mass="68983">MQSLDPLFTPSILIEKVKMTEYIHRFGLPYNESLICAFKCSCKQSISKLGKLYVFNRYICFWPQLLKFNADVWKFEDISGIKAKGKSLRILFVKSNNSNIKISGIENSEKFIQIVTQHWNNYCTLTNRVLMTSESEVEKSEDSSDISNDSIINGTPSEIAQSSVSSSPTPFINSNVNTLISQSLPPSVPKKVSYEGFLTATEFQPGGETDLDCSVKEFYEKFVRNEAKEKFKEILAEKELTNINVSDWEVSEQFGFVRSQDFIVPLKGIPIGPSSAHAIVNEIYYFEGDNLIICSTNQTPDVPYGDSFKLEFKTTISPKGEKQCHFVEDFAVVFLKKVMLKGTIESQGVNNAKKDIDVMIKKYIEKISGKPASSGEIEFIDDEVPEPKFFKQPKMKTIIETTIPITPLQFFNTFVENKTRSKQIKLREELGQTNIEMTDWKSIQNGFTRNINTIEPVDTPNGKVTTRAQIQQFYQLKKSALIIGSIRNYLDSQDYYSTETRLLLNLSKNNESILTIQANILLKKKGDEKEKDLMLKYEKECRHLIQSYVDKFEYEQRIKDTNRGIVSKVSDCVVGLTFKEKMMATQNILLFLIFLVLFGIFIKG</sequence>